<feature type="compositionally biased region" description="Low complexity" evidence="8">
    <location>
        <begin position="285"/>
        <end position="296"/>
    </location>
</feature>
<comment type="subcellular location">
    <subcellularLocation>
        <location evidence="1">Nucleus</location>
        <location evidence="1">Nucleolus</location>
    </subcellularLocation>
</comment>
<evidence type="ECO:0000313" key="9">
    <source>
        <dbReference type="EMBL" id="POY71479.1"/>
    </source>
</evidence>
<evidence type="ECO:0000256" key="6">
    <source>
        <dbReference type="ARBA" id="ARBA00023054"/>
    </source>
</evidence>
<evidence type="ECO:0000313" key="10">
    <source>
        <dbReference type="Proteomes" id="UP000237144"/>
    </source>
</evidence>
<feature type="region of interest" description="Disordered" evidence="8">
    <location>
        <begin position="219"/>
        <end position="369"/>
    </location>
</feature>
<evidence type="ECO:0000256" key="5">
    <source>
        <dbReference type="ARBA" id="ARBA00022552"/>
    </source>
</evidence>
<feature type="compositionally biased region" description="Low complexity" evidence="8">
    <location>
        <begin position="1"/>
        <end position="13"/>
    </location>
</feature>
<evidence type="ECO:0000256" key="7">
    <source>
        <dbReference type="ARBA" id="ARBA00023242"/>
    </source>
</evidence>
<name>A0A2S5B3X4_9BASI</name>
<evidence type="ECO:0000256" key="8">
    <source>
        <dbReference type="SAM" id="MobiDB-lite"/>
    </source>
</evidence>
<evidence type="ECO:0000256" key="2">
    <source>
        <dbReference type="ARBA" id="ARBA00006916"/>
    </source>
</evidence>
<keyword evidence="5" id="KW-0698">rRNA processing</keyword>
<feature type="compositionally biased region" description="Acidic residues" evidence="8">
    <location>
        <begin position="230"/>
        <end position="245"/>
    </location>
</feature>
<dbReference type="InterPro" id="IPR019310">
    <property type="entry name" value="Efg1"/>
</dbReference>
<accession>A0A2S5B3X4</accession>
<dbReference type="GO" id="GO:0000462">
    <property type="term" value="P:maturation of SSU-rRNA from tricistronic rRNA transcript (SSU-rRNA, 5.8S rRNA, LSU-rRNA)"/>
    <property type="evidence" value="ECO:0007669"/>
    <property type="project" value="TreeGrafter"/>
</dbReference>
<dbReference type="InterPro" id="IPR050786">
    <property type="entry name" value="EFG1_rRNA-proc"/>
</dbReference>
<evidence type="ECO:0000256" key="3">
    <source>
        <dbReference type="ARBA" id="ARBA00018689"/>
    </source>
</evidence>
<dbReference type="GO" id="GO:0005730">
    <property type="term" value="C:nucleolus"/>
    <property type="evidence" value="ECO:0007669"/>
    <property type="project" value="UniProtKB-SubCell"/>
</dbReference>
<evidence type="ECO:0000256" key="1">
    <source>
        <dbReference type="ARBA" id="ARBA00004604"/>
    </source>
</evidence>
<feature type="compositionally biased region" description="Gly residues" evidence="8">
    <location>
        <begin position="14"/>
        <end position="35"/>
    </location>
</feature>
<dbReference type="PANTHER" id="PTHR33911:SF1">
    <property type="entry name" value="RRNA-PROCESSING PROTEIN EFG1"/>
    <property type="match status" value="1"/>
</dbReference>
<dbReference type="Pfam" id="PF10153">
    <property type="entry name" value="Efg1"/>
    <property type="match status" value="1"/>
</dbReference>
<evidence type="ECO:0000256" key="4">
    <source>
        <dbReference type="ARBA" id="ARBA00019827"/>
    </source>
</evidence>
<proteinExistence type="inferred from homology"/>
<dbReference type="Proteomes" id="UP000237144">
    <property type="component" value="Unassembled WGS sequence"/>
</dbReference>
<dbReference type="AlphaFoldDB" id="A0A2S5B3X4"/>
<comment type="similarity">
    <text evidence="2">Belongs to the EFG1 family.</text>
</comment>
<keyword evidence="10" id="KW-1185">Reference proteome</keyword>
<reference evidence="9 10" key="1">
    <citation type="journal article" date="2018" name="Front. Microbiol.">
        <title>Prospects for Fungal Bioremediation of Acidic Radioactive Waste Sites: Characterization and Genome Sequence of Rhodotorula taiwanensis MD1149.</title>
        <authorList>
            <person name="Tkavc R."/>
            <person name="Matrosova V.Y."/>
            <person name="Grichenko O.E."/>
            <person name="Gostincar C."/>
            <person name="Volpe R.P."/>
            <person name="Klimenkova P."/>
            <person name="Gaidamakova E.K."/>
            <person name="Zhou C.E."/>
            <person name="Stewart B.J."/>
            <person name="Lyman M.G."/>
            <person name="Malfatti S.A."/>
            <person name="Rubinfeld B."/>
            <person name="Courtot M."/>
            <person name="Singh J."/>
            <person name="Dalgard C.L."/>
            <person name="Hamilton T."/>
            <person name="Frey K.G."/>
            <person name="Gunde-Cimerman N."/>
            <person name="Dugan L."/>
            <person name="Daly M.J."/>
        </authorList>
    </citation>
    <scope>NUCLEOTIDE SEQUENCE [LARGE SCALE GENOMIC DNA]</scope>
    <source>
        <strain evidence="9 10">MD1149</strain>
    </source>
</reference>
<dbReference type="OrthoDB" id="47732at2759"/>
<organism evidence="9 10">
    <name type="scientific">Rhodotorula taiwanensis</name>
    <dbReference type="NCBI Taxonomy" id="741276"/>
    <lineage>
        <taxon>Eukaryota</taxon>
        <taxon>Fungi</taxon>
        <taxon>Dikarya</taxon>
        <taxon>Basidiomycota</taxon>
        <taxon>Pucciniomycotina</taxon>
        <taxon>Microbotryomycetes</taxon>
        <taxon>Sporidiobolales</taxon>
        <taxon>Sporidiobolaceae</taxon>
        <taxon>Rhodotorula</taxon>
    </lineage>
</organism>
<sequence length="369" mass="39738">MVEGYSNGSTSTGRGRGGARGGRGNGSSRGRGGANAGRSQPAEPGAIPAAFHSEGTRPLPSQSTRADALSAGSVSKLKAQIRQTKRLLARDDLTPDVRTTTERRMVALESELEKTSQSKVEKKMVQRYRGVKFFERQKLLRKIKQAKKQLEDVPESADAQRSLREARVDLYYVLRYPKTEKYIALFPDGTYVPPVASLAALPADAPPSERKRQQLRLTLRDKVDSGTLPEEAELGELGIEGEEDVGSGPAGRKRERSTEAAVWEPVVEDNDAAVESRPTKRTRSEAGPTAAAPPTEDASEEAPTEEGGAKKENRKQRKERKRAEAEAGAAPTPAKEAKGKADKGSKARGKSSNDASAGKSLAAEDDFFA</sequence>
<protein>
    <recommendedName>
        <fullName evidence="3">rRNA-processing protein EFG1</fullName>
    </recommendedName>
    <alternativeName>
        <fullName evidence="4">rRNA-processing protein efg1</fullName>
    </alternativeName>
</protein>
<dbReference type="STRING" id="741276.A0A2S5B3X4"/>
<keyword evidence="7" id="KW-0539">Nucleus</keyword>
<feature type="compositionally biased region" description="Basic and acidic residues" evidence="8">
    <location>
        <begin position="335"/>
        <end position="345"/>
    </location>
</feature>
<dbReference type="GO" id="GO:0030688">
    <property type="term" value="C:preribosome, small subunit precursor"/>
    <property type="evidence" value="ECO:0007669"/>
    <property type="project" value="TreeGrafter"/>
</dbReference>
<keyword evidence="6" id="KW-0175">Coiled coil</keyword>
<dbReference type="PANTHER" id="PTHR33911">
    <property type="entry name" value="RRNA-PROCESSING PROTEIN EFG1"/>
    <property type="match status" value="1"/>
</dbReference>
<feature type="region of interest" description="Disordered" evidence="8">
    <location>
        <begin position="1"/>
        <end position="73"/>
    </location>
</feature>
<gene>
    <name evidence="9" type="ORF">BMF94_5792</name>
</gene>
<comment type="caution">
    <text evidence="9">The sequence shown here is derived from an EMBL/GenBank/DDBJ whole genome shotgun (WGS) entry which is preliminary data.</text>
</comment>
<dbReference type="EMBL" id="PJQD01000085">
    <property type="protein sequence ID" value="POY71479.1"/>
    <property type="molecule type" value="Genomic_DNA"/>
</dbReference>